<reference evidence="1 2" key="1">
    <citation type="submission" date="2019-09" db="EMBL/GenBank/DDBJ databases">
        <title>Taxonomic organization of the family Brucellaceae based on a phylogenomic approach.</title>
        <authorList>
            <person name="Leclercq S."/>
            <person name="Cloeckaert A."/>
            <person name="Zygmunt M.S."/>
        </authorList>
    </citation>
    <scope>NUCLEOTIDE SEQUENCE [LARGE SCALE GENOMIC DNA]</scope>
    <source>
        <strain evidence="1 2">WS1830</strain>
    </source>
</reference>
<dbReference type="AlphaFoldDB" id="A0A6L3YWC8"/>
<proteinExistence type="predicted"/>
<dbReference type="EMBL" id="WBVX01000002">
    <property type="protein sequence ID" value="KAB2689650.1"/>
    <property type="molecule type" value="Genomic_DNA"/>
</dbReference>
<comment type="caution">
    <text evidence="1">The sequence shown here is derived from an EMBL/GenBank/DDBJ whole genome shotgun (WGS) entry which is preliminary data.</text>
</comment>
<evidence type="ECO:0000313" key="1">
    <source>
        <dbReference type="EMBL" id="KAB2689650.1"/>
    </source>
</evidence>
<gene>
    <name evidence="1" type="ORF">F9L08_03045</name>
</gene>
<name>A0A6L3YWC8_9HYPH</name>
<dbReference type="RefSeq" id="WP_151651029.1">
    <property type="nucleotide sequence ID" value="NZ_WBVX01000002.1"/>
</dbReference>
<organism evidence="1 2">
    <name type="scientific">Brucella tritici</name>
    <dbReference type="NCBI Taxonomy" id="94626"/>
    <lineage>
        <taxon>Bacteria</taxon>
        <taxon>Pseudomonadati</taxon>
        <taxon>Pseudomonadota</taxon>
        <taxon>Alphaproteobacteria</taxon>
        <taxon>Hyphomicrobiales</taxon>
        <taxon>Brucellaceae</taxon>
        <taxon>Brucella/Ochrobactrum group</taxon>
        <taxon>Brucella</taxon>
    </lineage>
</organism>
<dbReference type="Proteomes" id="UP000481643">
    <property type="component" value="Unassembled WGS sequence"/>
</dbReference>
<evidence type="ECO:0000313" key="2">
    <source>
        <dbReference type="Proteomes" id="UP000481643"/>
    </source>
</evidence>
<protein>
    <submittedName>
        <fullName evidence="1">Uncharacterized protein</fullName>
    </submittedName>
</protein>
<sequence>MIVIGAFEEYASGDVADNHPLKGVPGVVFARDVSTGIDWYLVQDALPEDYVFVVIWTETGRYAGSSVDASTFFPAGMTVLAYTKAEFDAFDVSGKVWSGSDWVSRPASIPKEISRRQFFQQLAVMEIISKEDAKSAMQTGTIPQPLQAIIDQLPTDDDKFNAEMLVIGADTFDRTHPLAETVRISLGWTDEQKADFWRDASKI</sequence>
<accession>A0A6L3YWC8</accession>